<gene>
    <name evidence="8" type="ORF">K7X08_035885</name>
</gene>
<evidence type="ECO:0000256" key="4">
    <source>
        <dbReference type="ARBA" id="ARBA00022964"/>
    </source>
</evidence>
<dbReference type="GO" id="GO:0031418">
    <property type="term" value="F:L-ascorbic acid binding"/>
    <property type="evidence" value="ECO:0007669"/>
    <property type="project" value="UniProtKB-KW"/>
</dbReference>
<dbReference type="InterPro" id="IPR026992">
    <property type="entry name" value="DIOX_N"/>
</dbReference>
<protein>
    <recommendedName>
        <fullName evidence="7">Non-haem dioxygenase N-terminal domain-containing protein</fullName>
    </recommendedName>
</protein>
<dbReference type="Gene3D" id="2.60.120.330">
    <property type="entry name" value="B-lactam Antibiotic, Isopenicillin N Synthase, Chain"/>
    <property type="match status" value="1"/>
</dbReference>
<reference evidence="9" key="1">
    <citation type="journal article" date="2023" name="Proc. Natl. Acad. Sci. U.S.A.">
        <title>Genomic and structural basis for evolution of tropane alkaloid biosynthesis.</title>
        <authorList>
            <person name="Wanga Y.-J."/>
            <person name="Taina T."/>
            <person name="Yua J.-Y."/>
            <person name="Lia J."/>
            <person name="Xua B."/>
            <person name="Chenc J."/>
            <person name="D'Auriad J.C."/>
            <person name="Huanga J.-P."/>
            <person name="Huanga S.-X."/>
        </authorList>
    </citation>
    <scope>NUCLEOTIDE SEQUENCE [LARGE SCALE GENOMIC DNA]</scope>
    <source>
        <strain evidence="9">cv. KIB-2019</strain>
    </source>
</reference>
<evidence type="ECO:0000256" key="6">
    <source>
        <dbReference type="ARBA" id="ARBA00023004"/>
    </source>
</evidence>
<dbReference type="Pfam" id="PF14226">
    <property type="entry name" value="DIOX_N"/>
    <property type="match status" value="1"/>
</dbReference>
<sequence>MAPALSTISNSNTWGFINFVVNEGHRVKGLADMGIQTLPKQYIQPPEERITSSGVVAEEQSIPVIDLSNWNDPKVGKMICNAADKWGFFQIVNHVIPMEVFKNVKDATHRFFGLPAEEKREYSKKYSCTNNVHFGTSFSPQAEKDLEWKDYLNLFYVSDEEATAFWPLACRSVLIFKLDELCDYLI</sequence>
<dbReference type="EMBL" id="JAJAGQ010000022">
    <property type="protein sequence ID" value="KAJ8529050.1"/>
    <property type="molecule type" value="Genomic_DNA"/>
</dbReference>
<dbReference type="GO" id="GO:0016706">
    <property type="term" value="F:2-oxoglutarate-dependent dioxygenase activity"/>
    <property type="evidence" value="ECO:0007669"/>
    <property type="project" value="UniProtKB-ARBA"/>
</dbReference>
<evidence type="ECO:0000313" key="8">
    <source>
        <dbReference type="EMBL" id="KAJ8529050.1"/>
    </source>
</evidence>
<proteinExistence type="predicted"/>
<accession>A0A9Q1L7H4</accession>
<evidence type="ECO:0000259" key="7">
    <source>
        <dbReference type="Pfam" id="PF14226"/>
    </source>
</evidence>
<keyword evidence="3" id="KW-0847">Vitamin C</keyword>
<evidence type="ECO:0000256" key="1">
    <source>
        <dbReference type="ARBA" id="ARBA00001961"/>
    </source>
</evidence>
<name>A0A9Q1L7H4_9SOLA</name>
<dbReference type="Proteomes" id="UP001152561">
    <property type="component" value="Unassembled WGS sequence"/>
</dbReference>
<evidence type="ECO:0000256" key="5">
    <source>
        <dbReference type="ARBA" id="ARBA00023002"/>
    </source>
</evidence>
<comment type="cofactor">
    <cofactor evidence="1">
        <name>L-ascorbate</name>
        <dbReference type="ChEBI" id="CHEBI:38290"/>
    </cofactor>
</comment>
<keyword evidence="2" id="KW-0479">Metal-binding</keyword>
<evidence type="ECO:0000313" key="9">
    <source>
        <dbReference type="Proteomes" id="UP001152561"/>
    </source>
</evidence>
<dbReference type="PANTHER" id="PTHR10209:SF243">
    <property type="entry name" value="FERULOYL COA ORTHO-HYDROXYLASE 1-RELATED"/>
    <property type="match status" value="1"/>
</dbReference>
<keyword evidence="5" id="KW-0560">Oxidoreductase</keyword>
<comment type="caution">
    <text evidence="8">The sequence shown here is derived from an EMBL/GenBank/DDBJ whole genome shotgun (WGS) entry which is preliminary data.</text>
</comment>
<feature type="domain" description="Non-haem dioxygenase N-terminal" evidence="7">
    <location>
        <begin position="62"/>
        <end position="161"/>
    </location>
</feature>
<evidence type="ECO:0000256" key="2">
    <source>
        <dbReference type="ARBA" id="ARBA00022723"/>
    </source>
</evidence>
<dbReference type="SUPFAM" id="SSF51197">
    <property type="entry name" value="Clavaminate synthase-like"/>
    <property type="match status" value="1"/>
</dbReference>
<dbReference type="AlphaFoldDB" id="A0A9Q1L7H4"/>
<keyword evidence="6" id="KW-0408">Iron</keyword>
<dbReference type="PANTHER" id="PTHR10209">
    <property type="entry name" value="OXIDOREDUCTASE, 2OG-FE II OXYGENASE FAMILY PROTEIN"/>
    <property type="match status" value="1"/>
</dbReference>
<dbReference type="InterPro" id="IPR027443">
    <property type="entry name" value="IPNS-like_sf"/>
</dbReference>
<keyword evidence="9" id="KW-1185">Reference proteome</keyword>
<dbReference type="GO" id="GO:0046872">
    <property type="term" value="F:metal ion binding"/>
    <property type="evidence" value="ECO:0007669"/>
    <property type="project" value="UniProtKB-KW"/>
</dbReference>
<evidence type="ECO:0000256" key="3">
    <source>
        <dbReference type="ARBA" id="ARBA00022896"/>
    </source>
</evidence>
<keyword evidence="4" id="KW-0223">Dioxygenase</keyword>
<organism evidence="8 9">
    <name type="scientific">Anisodus acutangulus</name>
    <dbReference type="NCBI Taxonomy" id="402998"/>
    <lineage>
        <taxon>Eukaryota</taxon>
        <taxon>Viridiplantae</taxon>
        <taxon>Streptophyta</taxon>
        <taxon>Embryophyta</taxon>
        <taxon>Tracheophyta</taxon>
        <taxon>Spermatophyta</taxon>
        <taxon>Magnoliopsida</taxon>
        <taxon>eudicotyledons</taxon>
        <taxon>Gunneridae</taxon>
        <taxon>Pentapetalae</taxon>
        <taxon>asterids</taxon>
        <taxon>lamiids</taxon>
        <taxon>Solanales</taxon>
        <taxon>Solanaceae</taxon>
        <taxon>Solanoideae</taxon>
        <taxon>Hyoscyameae</taxon>
        <taxon>Anisodus</taxon>
    </lineage>
</organism>
<dbReference type="OrthoDB" id="288590at2759"/>